<protein>
    <recommendedName>
        <fullName evidence="4">Transporter</fullName>
    </recommendedName>
</protein>
<evidence type="ECO:0000256" key="1">
    <source>
        <dbReference type="SAM" id="Phobius"/>
    </source>
</evidence>
<proteinExistence type="predicted"/>
<name>A0ABU2DUY7_9MICC</name>
<feature type="transmembrane region" description="Helical" evidence="1">
    <location>
        <begin position="112"/>
        <end position="139"/>
    </location>
</feature>
<dbReference type="EMBL" id="JAVKGR010000022">
    <property type="protein sequence ID" value="MDR8020315.1"/>
    <property type="molecule type" value="Genomic_DNA"/>
</dbReference>
<accession>A0ABU2DUY7</accession>
<comment type="caution">
    <text evidence="2">The sequence shown here is derived from an EMBL/GenBank/DDBJ whole genome shotgun (WGS) entry which is preliminary data.</text>
</comment>
<organism evidence="2 3">
    <name type="scientific">Nesterenkonia aerolata</name>
    <dbReference type="NCBI Taxonomy" id="3074079"/>
    <lineage>
        <taxon>Bacteria</taxon>
        <taxon>Bacillati</taxon>
        <taxon>Actinomycetota</taxon>
        <taxon>Actinomycetes</taxon>
        <taxon>Micrococcales</taxon>
        <taxon>Micrococcaceae</taxon>
        <taxon>Nesterenkonia</taxon>
    </lineage>
</organism>
<feature type="transmembrane region" description="Helical" evidence="1">
    <location>
        <begin position="83"/>
        <end position="106"/>
    </location>
</feature>
<keyword evidence="3" id="KW-1185">Reference proteome</keyword>
<dbReference type="RefSeq" id="WP_310549297.1">
    <property type="nucleotide sequence ID" value="NZ_JAVKGR010000022.1"/>
</dbReference>
<keyword evidence="1" id="KW-0812">Transmembrane</keyword>
<evidence type="ECO:0000313" key="2">
    <source>
        <dbReference type="EMBL" id="MDR8020315.1"/>
    </source>
</evidence>
<evidence type="ECO:0008006" key="4">
    <source>
        <dbReference type="Google" id="ProtNLM"/>
    </source>
</evidence>
<feature type="transmembrane region" description="Helical" evidence="1">
    <location>
        <begin position="43"/>
        <end position="63"/>
    </location>
</feature>
<reference evidence="2 3" key="1">
    <citation type="submission" date="2023-09" db="EMBL/GenBank/DDBJ databases">
        <title>Description of three actinobacteria isolated from air of manufacturing shop in a pharmaceutical factory.</title>
        <authorList>
            <person name="Zhang D.-F."/>
        </authorList>
    </citation>
    <scope>NUCLEOTIDE SEQUENCE [LARGE SCALE GENOMIC DNA]</scope>
    <source>
        <strain evidence="2 3">LY-0111</strain>
    </source>
</reference>
<gene>
    <name evidence="2" type="ORF">RIL96_12160</name>
</gene>
<keyword evidence="1" id="KW-0472">Membrane</keyword>
<evidence type="ECO:0000313" key="3">
    <source>
        <dbReference type="Proteomes" id="UP001251870"/>
    </source>
</evidence>
<sequence>MQMTRRGEAAGSHSSGLAVGAFSAFAAQFLLHAVVLTETNKAGMPLVFGCGALVLLVLSLMVLSGSAKAERPSSEPPWKMVTLTGWSVLGFLLVTAISALIFATSITTGQYVGFAFFTTGILSAGIGAVILALLLLLLWQINREPTR</sequence>
<dbReference type="Proteomes" id="UP001251870">
    <property type="component" value="Unassembled WGS sequence"/>
</dbReference>
<keyword evidence="1" id="KW-1133">Transmembrane helix</keyword>